<dbReference type="GO" id="GO:0016020">
    <property type="term" value="C:membrane"/>
    <property type="evidence" value="ECO:0007669"/>
    <property type="project" value="UniProtKB-SubCell"/>
</dbReference>
<evidence type="ECO:0000256" key="2">
    <source>
        <dbReference type="ARBA" id="ARBA00022448"/>
    </source>
</evidence>
<feature type="transmembrane region" description="Helical" evidence="7">
    <location>
        <begin position="388"/>
        <end position="410"/>
    </location>
</feature>
<feature type="transmembrane region" description="Helical" evidence="7">
    <location>
        <begin position="416"/>
        <end position="442"/>
    </location>
</feature>
<feature type="transmembrane region" description="Helical" evidence="7">
    <location>
        <begin position="487"/>
        <end position="508"/>
    </location>
</feature>
<evidence type="ECO:0000313" key="10">
    <source>
        <dbReference type="Proteomes" id="UP001303473"/>
    </source>
</evidence>
<dbReference type="PROSITE" id="PS50850">
    <property type="entry name" value="MFS"/>
    <property type="match status" value="1"/>
</dbReference>
<feature type="transmembrane region" description="Helical" evidence="7">
    <location>
        <begin position="357"/>
        <end position="376"/>
    </location>
</feature>
<evidence type="ECO:0000256" key="4">
    <source>
        <dbReference type="ARBA" id="ARBA00022989"/>
    </source>
</evidence>
<keyword evidence="5 7" id="KW-0472">Membrane</keyword>
<dbReference type="Pfam" id="PF07690">
    <property type="entry name" value="MFS_1"/>
    <property type="match status" value="2"/>
</dbReference>
<keyword evidence="4 7" id="KW-1133">Transmembrane helix</keyword>
<dbReference type="AlphaFoldDB" id="A0AAN6NGK3"/>
<evidence type="ECO:0000313" key="9">
    <source>
        <dbReference type="EMBL" id="KAK3945376.1"/>
    </source>
</evidence>
<comment type="subcellular location">
    <subcellularLocation>
        <location evidence="1">Membrane</location>
        <topology evidence="1">Multi-pass membrane protein</topology>
    </subcellularLocation>
</comment>
<feature type="domain" description="Major facilitator superfamily (MFS) profile" evidence="8">
    <location>
        <begin position="17"/>
        <end position="512"/>
    </location>
</feature>
<feature type="region of interest" description="Disordered" evidence="6">
    <location>
        <begin position="517"/>
        <end position="582"/>
    </location>
</feature>
<reference evidence="10" key="1">
    <citation type="journal article" date="2023" name="Mol. Phylogenet. Evol.">
        <title>Genome-scale phylogeny and comparative genomics of the fungal order Sordariales.</title>
        <authorList>
            <person name="Hensen N."/>
            <person name="Bonometti L."/>
            <person name="Westerberg I."/>
            <person name="Brannstrom I.O."/>
            <person name="Guillou S."/>
            <person name="Cros-Aarteil S."/>
            <person name="Calhoun S."/>
            <person name="Haridas S."/>
            <person name="Kuo A."/>
            <person name="Mondo S."/>
            <person name="Pangilinan J."/>
            <person name="Riley R."/>
            <person name="LaButti K."/>
            <person name="Andreopoulos B."/>
            <person name="Lipzen A."/>
            <person name="Chen C."/>
            <person name="Yan M."/>
            <person name="Daum C."/>
            <person name="Ng V."/>
            <person name="Clum A."/>
            <person name="Steindorff A."/>
            <person name="Ohm R.A."/>
            <person name="Martin F."/>
            <person name="Silar P."/>
            <person name="Natvig D.O."/>
            <person name="Lalanne C."/>
            <person name="Gautier V."/>
            <person name="Ament-Velasquez S.L."/>
            <person name="Kruys A."/>
            <person name="Hutchinson M.I."/>
            <person name="Powell A.J."/>
            <person name="Barry K."/>
            <person name="Miller A.N."/>
            <person name="Grigoriev I.V."/>
            <person name="Debuchy R."/>
            <person name="Gladieux P."/>
            <person name="Hiltunen Thoren M."/>
            <person name="Johannesson H."/>
        </authorList>
    </citation>
    <scope>NUCLEOTIDE SEQUENCE [LARGE SCALE GENOMIC DNA]</scope>
    <source>
        <strain evidence="10">CBS 340.73</strain>
    </source>
</reference>
<feature type="transmembrane region" description="Helical" evidence="7">
    <location>
        <begin position="148"/>
        <end position="169"/>
    </location>
</feature>
<proteinExistence type="predicted"/>
<keyword evidence="10" id="KW-1185">Reference proteome</keyword>
<sequence length="582" mass="63694">MANGAKKHNGPRLPAQQLAILAVARFAEPLALTSVFPYLPEMIASFGIKKNDIARWAGITGAVFSIAQSTTAVAWGRASDKFGRKPIILIGLASTMCCFVLWGMSTSLPMAIAIRAIMGGGNGNVGIIRTMVAEMVPERELQPKAFSIMPLVWSIGSVFGPAFGGFFARPAEQYPDLFGNVEYFKKYPFALPNLVACVVFLFSFTTGLLFLHETLEGKRHRRDWGLVLGEKLTRPFHHPPTSRSRTKGSSRHRRRRVSFVDDEAAAPLLPSPSAVNLADARDAVVELETVKPPSMEEIFTNQTVINLVSYTFLALHSVAYDQILPVFLNYPQQIPDDTNTHLPFQFSGGFGLSSDKIGTIYTVYGIACGIIQFLVFPPMCTHFGVLKCFRAATMVFPFIYLLTPYTALIQDDHTRYFWFLLLMLVKGFVVIIGFPCTTILLTNSASSLRILGTLNGFATTFSGLGRAIGPACVGAVFSWGVERGYIIAPWWLLSVIAMVGAVPAWFIVDGDGPHQNNNKKVTAEGEEEDADGVLLPSPHPSSDTLYDSDNNNNNNNNTAPQREEANNGTNNTMKKATTPYGT</sequence>
<dbReference type="GO" id="GO:0022857">
    <property type="term" value="F:transmembrane transporter activity"/>
    <property type="evidence" value="ECO:0007669"/>
    <property type="project" value="InterPro"/>
</dbReference>
<dbReference type="InterPro" id="IPR020846">
    <property type="entry name" value="MFS_dom"/>
</dbReference>
<keyword evidence="3 7" id="KW-0812">Transmembrane</keyword>
<protein>
    <submittedName>
        <fullName evidence="9">Major facilitator superfamily domain-containing protein</fullName>
    </submittedName>
</protein>
<dbReference type="InterPro" id="IPR036259">
    <property type="entry name" value="MFS_trans_sf"/>
</dbReference>
<dbReference type="Proteomes" id="UP001303473">
    <property type="component" value="Unassembled WGS sequence"/>
</dbReference>
<dbReference type="Gene3D" id="1.20.1250.20">
    <property type="entry name" value="MFS general substrate transporter like domains"/>
    <property type="match status" value="1"/>
</dbReference>
<evidence type="ECO:0000256" key="6">
    <source>
        <dbReference type="SAM" id="MobiDB-lite"/>
    </source>
</evidence>
<keyword evidence="2" id="KW-0813">Transport</keyword>
<gene>
    <name evidence="9" type="ORF">QBC46DRAFT_372071</name>
</gene>
<feature type="transmembrane region" description="Helical" evidence="7">
    <location>
        <begin position="189"/>
        <end position="211"/>
    </location>
</feature>
<name>A0AAN6NGK3_9PEZI</name>
<evidence type="ECO:0000259" key="8">
    <source>
        <dbReference type="PROSITE" id="PS50850"/>
    </source>
</evidence>
<feature type="transmembrane region" description="Helical" evidence="7">
    <location>
        <begin position="87"/>
        <end position="104"/>
    </location>
</feature>
<dbReference type="PANTHER" id="PTHR23504:SF8">
    <property type="entry name" value="TRANSPORTER, PUTATIVE (AFU_ORTHOLOGUE AFUA_1G03730)-RELATED"/>
    <property type="match status" value="1"/>
</dbReference>
<feature type="compositionally biased region" description="Basic residues" evidence="6">
    <location>
        <begin position="244"/>
        <end position="254"/>
    </location>
</feature>
<feature type="region of interest" description="Disordered" evidence="6">
    <location>
        <begin position="235"/>
        <end position="254"/>
    </location>
</feature>
<organism evidence="9 10">
    <name type="scientific">Diplogelasinospora grovesii</name>
    <dbReference type="NCBI Taxonomy" id="303347"/>
    <lineage>
        <taxon>Eukaryota</taxon>
        <taxon>Fungi</taxon>
        <taxon>Dikarya</taxon>
        <taxon>Ascomycota</taxon>
        <taxon>Pezizomycotina</taxon>
        <taxon>Sordariomycetes</taxon>
        <taxon>Sordariomycetidae</taxon>
        <taxon>Sordariales</taxon>
        <taxon>Diplogelasinosporaceae</taxon>
        <taxon>Diplogelasinospora</taxon>
    </lineage>
</organism>
<comment type="caution">
    <text evidence="9">The sequence shown here is derived from an EMBL/GenBank/DDBJ whole genome shotgun (WGS) entry which is preliminary data.</text>
</comment>
<dbReference type="CDD" id="cd17330">
    <property type="entry name" value="MFS_SLC46_TetA_like"/>
    <property type="match status" value="1"/>
</dbReference>
<dbReference type="EMBL" id="MU853755">
    <property type="protein sequence ID" value="KAK3945376.1"/>
    <property type="molecule type" value="Genomic_DNA"/>
</dbReference>
<evidence type="ECO:0000256" key="1">
    <source>
        <dbReference type="ARBA" id="ARBA00004141"/>
    </source>
</evidence>
<dbReference type="PANTHER" id="PTHR23504">
    <property type="entry name" value="MAJOR FACILITATOR SUPERFAMILY DOMAIN-CONTAINING PROTEIN 10"/>
    <property type="match status" value="1"/>
</dbReference>
<evidence type="ECO:0000256" key="7">
    <source>
        <dbReference type="SAM" id="Phobius"/>
    </source>
</evidence>
<evidence type="ECO:0000256" key="5">
    <source>
        <dbReference type="ARBA" id="ARBA00023136"/>
    </source>
</evidence>
<feature type="compositionally biased region" description="Polar residues" evidence="6">
    <location>
        <begin position="540"/>
        <end position="549"/>
    </location>
</feature>
<feature type="compositionally biased region" description="Polar residues" evidence="6">
    <location>
        <begin position="566"/>
        <end position="582"/>
    </location>
</feature>
<feature type="transmembrane region" description="Helical" evidence="7">
    <location>
        <begin position="53"/>
        <end position="75"/>
    </location>
</feature>
<evidence type="ECO:0000256" key="3">
    <source>
        <dbReference type="ARBA" id="ARBA00022692"/>
    </source>
</evidence>
<feature type="transmembrane region" description="Helical" evidence="7">
    <location>
        <begin position="463"/>
        <end position="481"/>
    </location>
</feature>
<dbReference type="SUPFAM" id="SSF103473">
    <property type="entry name" value="MFS general substrate transporter"/>
    <property type="match status" value="1"/>
</dbReference>
<feature type="transmembrane region" description="Helical" evidence="7">
    <location>
        <begin position="110"/>
        <end position="128"/>
    </location>
</feature>
<accession>A0AAN6NGK3</accession>
<dbReference type="InterPro" id="IPR011701">
    <property type="entry name" value="MFS"/>
</dbReference>